<dbReference type="AlphaFoldDB" id="A8ZVS8"/>
<reference evidence="1 2" key="1">
    <citation type="submission" date="2007-10" db="EMBL/GenBank/DDBJ databases">
        <title>Complete sequence of Desulfococcus oleovorans Hxd3.</title>
        <authorList>
            <consortium name="US DOE Joint Genome Institute"/>
            <person name="Copeland A."/>
            <person name="Lucas S."/>
            <person name="Lapidus A."/>
            <person name="Barry K."/>
            <person name="Glavina del Rio T."/>
            <person name="Dalin E."/>
            <person name="Tice H."/>
            <person name="Pitluck S."/>
            <person name="Kiss H."/>
            <person name="Brettin T."/>
            <person name="Bruce D."/>
            <person name="Detter J.C."/>
            <person name="Han C."/>
            <person name="Schmutz J."/>
            <person name="Larimer F."/>
            <person name="Land M."/>
            <person name="Hauser L."/>
            <person name="Kyrpides N."/>
            <person name="Kim E."/>
            <person name="Wawrik B."/>
            <person name="Richardson P."/>
        </authorList>
    </citation>
    <scope>NUCLEOTIDE SEQUENCE [LARGE SCALE GENOMIC DNA]</scope>
    <source>
        <strain evidence="2">DSM 6200 / JCM 39069 / Hxd3</strain>
    </source>
</reference>
<keyword evidence="2" id="KW-1185">Reference proteome</keyword>
<dbReference type="Pfam" id="PF08843">
    <property type="entry name" value="AbiEii"/>
    <property type="match status" value="1"/>
</dbReference>
<dbReference type="InterPro" id="IPR014942">
    <property type="entry name" value="AbiEii"/>
</dbReference>
<sequence>MDTFEQHEVFEMEVLDRMGRAGVLEPLAFGGGTMLRLCHELPRYSAGLDFWFIRPVDEKAYSRQVQDLLQSVYEITDAQLKRYSLVVELRSGRYPRRLKIEIRREVRQWDCQQKIAFSRFDTRQVVVRAHTLEQTMENKVAALLDRGEIRDGFDIEFLLRRGIGLPLLDAARLEKMRARVGGFKERDFKVGLGSILEGDMRAYYAANGFAFLKERLNAII</sequence>
<evidence type="ECO:0000313" key="1">
    <source>
        <dbReference type="EMBL" id="ABW66637.1"/>
    </source>
</evidence>
<evidence type="ECO:0008006" key="3">
    <source>
        <dbReference type="Google" id="ProtNLM"/>
    </source>
</evidence>
<dbReference type="STRING" id="96561.Dole_0827"/>
<name>A8ZVS8_DESOH</name>
<accession>A8ZVS8</accession>
<dbReference type="eggNOG" id="COG2253">
    <property type="taxonomic scope" value="Bacteria"/>
</dbReference>
<dbReference type="EMBL" id="CP000859">
    <property type="protein sequence ID" value="ABW66637.1"/>
    <property type="molecule type" value="Genomic_DNA"/>
</dbReference>
<dbReference type="OrthoDB" id="5504847at2"/>
<gene>
    <name evidence="1" type="ordered locus">Dole_0827</name>
</gene>
<evidence type="ECO:0000313" key="2">
    <source>
        <dbReference type="Proteomes" id="UP000008561"/>
    </source>
</evidence>
<dbReference type="Gene3D" id="3.10.450.620">
    <property type="entry name" value="JHP933, nucleotidyltransferase-like core domain"/>
    <property type="match status" value="1"/>
</dbReference>
<proteinExistence type="predicted"/>
<protein>
    <recommendedName>
        <fullName evidence="3">Nucleotidyl transferase AbiEii/AbiGii toxin family protein</fullName>
    </recommendedName>
</protein>
<dbReference type="HOGENOM" id="CLU_1238814_0_0_7"/>
<dbReference type="Proteomes" id="UP000008561">
    <property type="component" value="Chromosome"/>
</dbReference>
<dbReference type="KEGG" id="dol:Dole_0827"/>
<organism evidence="1 2">
    <name type="scientific">Desulfosudis oleivorans (strain DSM 6200 / JCM 39069 / Hxd3)</name>
    <name type="common">Desulfococcus oleovorans</name>
    <dbReference type="NCBI Taxonomy" id="96561"/>
    <lineage>
        <taxon>Bacteria</taxon>
        <taxon>Pseudomonadati</taxon>
        <taxon>Thermodesulfobacteriota</taxon>
        <taxon>Desulfobacteria</taxon>
        <taxon>Desulfobacterales</taxon>
        <taxon>Desulfosudaceae</taxon>
        <taxon>Desulfosudis</taxon>
    </lineage>
</organism>
<dbReference type="RefSeq" id="WP_012174255.1">
    <property type="nucleotide sequence ID" value="NC_009943.1"/>
</dbReference>